<comment type="caution">
    <text evidence="2">The sequence shown here is derived from an EMBL/GenBank/DDBJ whole genome shotgun (WGS) entry which is preliminary data.</text>
</comment>
<evidence type="ECO:0000313" key="2">
    <source>
        <dbReference type="EMBL" id="KIC57266.1"/>
    </source>
</evidence>
<keyword evidence="2" id="KW-0645">Protease</keyword>
<keyword evidence="2" id="KW-0378">Hydrolase</keyword>
<protein>
    <submittedName>
        <fullName evidence="2">Methionine aminopeptidase</fullName>
    </submittedName>
</protein>
<evidence type="ECO:0000256" key="1">
    <source>
        <dbReference type="SAM" id="MobiDB-lite"/>
    </source>
</evidence>
<feature type="region of interest" description="Disordered" evidence="1">
    <location>
        <begin position="20"/>
        <end position="61"/>
    </location>
</feature>
<dbReference type="RefSeq" id="WP_036315160.1">
    <property type="nucleotide sequence ID" value="NZ_JWSZ01000012.1"/>
</dbReference>
<name>A0A0B4CSE3_9MICO</name>
<organism evidence="2 3">
    <name type="scientific">Microbacterium hominis</name>
    <dbReference type="NCBI Taxonomy" id="162426"/>
    <lineage>
        <taxon>Bacteria</taxon>
        <taxon>Bacillati</taxon>
        <taxon>Actinomycetota</taxon>
        <taxon>Actinomycetes</taxon>
        <taxon>Micrococcales</taxon>
        <taxon>Microbacteriaceae</taxon>
        <taxon>Microbacterium</taxon>
    </lineage>
</organism>
<evidence type="ECO:0000313" key="3">
    <source>
        <dbReference type="Proteomes" id="UP000031202"/>
    </source>
</evidence>
<dbReference type="EMBL" id="JWSZ01000012">
    <property type="protein sequence ID" value="KIC57266.1"/>
    <property type="molecule type" value="Genomic_DNA"/>
</dbReference>
<sequence>MTSGEDKYWYNFSTGAVERGFESPAIDRAGPFDTAEEAANAPQLLAQRSREWAEEDEREND</sequence>
<keyword evidence="2" id="KW-0031">Aminopeptidase</keyword>
<proteinExistence type="predicted"/>
<gene>
    <name evidence="2" type="ORF">RM52_09510</name>
</gene>
<dbReference type="Proteomes" id="UP000031202">
    <property type="component" value="Unassembled WGS sequence"/>
</dbReference>
<reference evidence="2 3" key="1">
    <citation type="submission" date="2014-12" db="EMBL/GenBank/DDBJ databases">
        <title>Genome sequencing of Microbacterium hominis TPW29.</title>
        <authorList>
            <person name="Tan P.W."/>
            <person name="Chan K.-G."/>
        </authorList>
    </citation>
    <scope>NUCLEOTIDE SEQUENCE [LARGE SCALE GENOMIC DNA]</scope>
    <source>
        <strain evidence="2 3">TPW29</strain>
    </source>
</reference>
<dbReference type="AlphaFoldDB" id="A0A0B4CSE3"/>
<dbReference type="GO" id="GO:0004177">
    <property type="term" value="F:aminopeptidase activity"/>
    <property type="evidence" value="ECO:0007669"/>
    <property type="project" value="UniProtKB-KW"/>
</dbReference>
<accession>A0A0B4CSE3</accession>